<evidence type="ECO:0000256" key="1">
    <source>
        <dbReference type="SAM" id="Coils"/>
    </source>
</evidence>
<organism evidence="5 6">
    <name type="scientific">Polarella glacialis</name>
    <name type="common">Dinoflagellate</name>
    <dbReference type="NCBI Taxonomy" id="89957"/>
    <lineage>
        <taxon>Eukaryota</taxon>
        <taxon>Sar</taxon>
        <taxon>Alveolata</taxon>
        <taxon>Dinophyceae</taxon>
        <taxon>Suessiales</taxon>
        <taxon>Suessiaceae</taxon>
        <taxon>Polarella</taxon>
    </lineage>
</organism>
<evidence type="ECO:0000256" key="2">
    <source>
        <dbReference type="SAM" id="MobiDB-lite"/>
    </source>
</evidence>
<accession>A0A813D6R1</accession>
<dbReference type="PROSITE" id="PS51257">
    <property type="entry name" value="PROKAR_LIPOPROTEIN"/>
    <property type="match status" value="1"/>
</dbReference>
<dbReference type="Proteomes" id="UP000654075">
    <property type="component" value="Unassembled WGS sequence"/>
</dbReference>
<evidence type="ECO:0000256" key="4">
    <source>
        <dbReference type="SAM" id="SignalP"/>
    </source>
</evidence>
<keyword evidence="1" id="KW-0175">Coiled coil</keyword>
<sequence length="1054" mass="113049">MATRRVAAAFYLVLGFASPGVVWTASCPRDSALRAADGDLAVSGSQSLWLVQRTSASRRPPAPSVQAERSPAPPENHREHANASGSAVVLRPSLQEKPSAAARVQNAIDPHPAMMEETPTVAAAVQNQTTAAHPGAMQETNSVPAGVQNASAAHPGAAQERVLATAQNATATHPGATTAQGEQLLPELAEVPPDTLAALAALQAASTARVQGSSKRMDYQDGSIIFYCMAMLLFMYGVAGVLMGIDSGNAAGEVSMAESLRRAMSARWAIPQPGVVEEALPTLCGAVVAQTLDVPLLVPIKDLADRLKPKELGWFSAKPPSDIAWSMDIKGSAGEKLFCAQQLKSRDGQLGAVEVRGRHGGRAEKVLARVDPSLTLFDGGGQKFGQLVLKQSGAYELKESTGRHRWLITPSQDDLLAFTVTWRPHRRVLASVLRGTHSHAGYLKVMNAPGVDAVLILICTLGLIAFRIDAPMVSAGSASQFAFKALPLDMRGALSRPAASPRPVSIVGSEDAASRGGSKHPSVLQVPGSLLQVPGSPGSRGGSKPPSMLQVPGSPGSRVGSKTPSSRGEMPEPHPEPPQHVDLGDLSDVPMAYQQEVVTVLKSLRKLWFSGNAGNISELRDWLELMKRLSGFSRELTVQLVVAMCRCLAADRRHSLPHTVEIQMAFTRMDGVRHVVEMMMQRLSDDGVVAACVRLLTASVQNSPLASEAFLIHKLQYFRIVLRMLERHMACWEVAAAGCDLISHLCSTTAQDWRLGESEAPVRMQSHRENQHILSREGAIETVVDILSDYMKKVKELNNKAAAVTAEREKAISEEALAAGPVQPKAPGGKLAFGGSGMKERIQKVQANIGVRAAWQKLTDTERPSGLVQEAALQALTLMAFQNLDVTRQVAGTLTVKHTLSQQEIGSFIQVIDAGARAGKDAARALLGKTSMEKGEDDDEPKRKGKDRSRMGGRGRKTETVEPVGMTLPEGEARRALGTLDTLAHKISMLNEVLRGRSAKDRPVLVIKACRLGLILLQHHKTMMDKVVRQGDNQSKMTSYKLAKSAPEHPREVK</sequence>
<feature type="signal peptide" evidence="4">
    <location>
        <begin position="1"/>
        <end position="24"/>
    </location>
</feature>
<name>A0A813D6R1_POLGL</name>
<evidence type="ECO:0000256" key="3">
    <source>
        <dbReference type="SAM" id="Phobius"/>
    </source>
</evidence>
<protein>
    <submittedName>
        <fullName evidence="5">Uncharacterized protein</fullName>
    </submittedName>
</protein>
<dbReference type="InterPro" id="IPR016024">
    <property type="entry name" value="ARM-type_fold"/>
</dbReference>
<feature type="compositionally biased region" description="Basic residues" evidence="2">
    <location>
        <begin position="943"/>
        <end position="955"/>
    </location>
</feature>
<dbReference type="SUPFAM" id="SSF48371">
    <property type="entry name" value="ARM repeat"/>
    <property type="match status" value="1"/>
</dbReference>
<dbReference type="InterPro" id="IPR011989">
    <property type="entry name" value="ARM-like"/>
</dbReference>
<keyword evidence="3" id="KW-0472">Membrane</keyword>
<keyword evidence="4" id="KW-0732">Signal</keyword>
<dbReference type="EMBL" id="CAJNNV010000996">
    <property type="protein sequence ID" value="CAE8584056.1"/>
    <property type="molecule type" value="Genomic_DNA"/>
</dbReference>
<evidence type="ECO:0000313" key="6">
    <source>
        <dbReference type="Proteomes" id="UP000654075"/>
    </source>
</evidence>
<evidence type="ECO:0000313" key="5">
    <source>
        <dbReference type="EMBL" id="CAE8584056.1"/>
    </source>
</evidence>
<feature type="region of interest" description="Disordered" evidence="2">
    <location>
        <begin position="1030"/>
        <end position="1054"/>
    </location>
</feature>
<feature type="region of interest" description="Disordered" evidence="2">
    <location>
        <begin position="494"/>
        <end position="585"/>
    </location>
</feature>
<feature type="region of interest" description="Disordered" evidence="2">
    <location>
        <begin position="54"/>
        <end position="87"/>
    </location>
</feature>
<reference evidence="5" key="1">
    <citation type="submission" date="2021-02" db="EMBL/GenBank/DDBJ databases">
        <authorList>
            <person name="Dougan E. K."/>
            <person name="Rhodes N."/>
            <person name="Thang M."/>
            <person name="Chan C."/>
        </authorList>
    </citation>
    <scope>NUCLEOTIDE SEQUENCE</scope>
</reference>
<feature type="coiled-coil region" evidence="1">
    <location>
        <begin position="787"/>
        <end position="814"/>
    </location>
</feature>
<feature type="chain" id="PRO_5032350801" evidence="4">
    <location>
        <begin position="25"/>
        <end position="1054"/>
    </location>
</feature>
<comment type="caution">
    <text evidence="5">The sequence shown here is derived from an EMBL/GenBank/DDBJ whole genome shotgun (WGS) entry which is preliminary data.</text>
</comment>
<dbReference type="OrthoDB" id="10645000at2759"/>
<feature type="non-terminal residue" evidence="5">
    <location>
        <position position="1054"/>
    </location>
</feature>
<feature type="region of interest" description="Disordered" evidence="2">
    <location>
        <begin position="926"/>
        <end position="961"/>
    </location>
</feature>
<keyword evidence="6" id="KW-1185">Reference proteome</keyword>
<gene>
    <name evidence="5" type="ORF">PGLA1383_LOCUS3000</name>
</gene>
<feature type="transmembrane region" description="Helical" evidence="3">
    <location>
        <begin position="224"/>
        <end position="245"/>
    </location>
</feature>
<keyword evidence="3" id="KW-1133">Transmembrane helix</keyword>
<feature type="compositionally biased region" description="Low complexity" evidence="2">
    <location>
        <begin position="534"/>
        <end position="547"/>
    </location>
</feature>
<dbReference type="Gene3D" id="1.25.10.10">
    <property type="entry name" value="Leucine-rich Repeat Variant"/>
    <property type="match status" value="1"/>
</dbReference>
<dbReference type="AlphaFoldDB" id="A0A813D6R1"/>
<feature type="compositionally biased region" description="Basic and acidic residues" evidence="2">
    <location>
        <begin position="569"/>
        <end position="583"/>
    </location>
</feature>
<keyword evidence="3" id="KW-0812">Transmembrane</keyword>
<proteinExistence type="predicted"/>